<dbReference type="InterPro" id="IPR051156">
    <property type="entry name" value="Mito/Outer_Membr_Metalloprot"/>
</dbReference>
<gene>
    <name evidence="9" type="ORF">EV655_103140</name>
</gene>
<dbReference type="CDD" id="cd07332">
    <property type="entry name" value="M48C_Oma1_like"/>
    <property type="match status" value="1"/>
</dbReference>
<evidence type="ECO:0000256" key="5">
    <source>
        <dbReference type="ARBA" id="ARBA00023049"/>
    </source>
</evidence>
<dbReference type="GO" id="GO:0016020">
    <property type="term" value="C:membrane"/>
    <property type="evidence" value="ECO:0007669"/>
    <property type="project" value="TreeGrafter"/>
</dbReference>
<dbReference type="EMBL" id="SLWW01000003">
    <property type="protein sequence ID" value="TCO72911.1"/>
    <property type="molecule type" value="Genomic_DNA"/>
</dbReference>
<dbReference type="RefSeq" id="WP_132542398.1">
    <property type="nucleotide sequence ID" value="NZ_SLWW01000003.1"/>
</dbReference>
<comment type="cofactor">
    <cofactor evidence="6">
        <name>Zn(2+)</name>
        <dbReference type="ChEBI" id="CHEBI:29105"/>
    </cofactor>
    <text evidence="6">Binds 1 zinc ion per subunit.</text>
</comment>
<dbReference type="PANTHER" id="PTHR22726:SF24">
    <property type="entry name" value="M48 FAMILY METALLOPEPTIDASE"/>
    <property type="match status" value="1"/>
</dbReference>
<organism evidence="9 10">
    <name type="scientific">Rhodovulum euryhalinum</name>
    <dbReference type="NCBI Taxonomy" id="35805"/>
    <lineage>
        <taxon>Bacteria</taxon>
        <taxon>Pseudomonadati</taxon>
        <taxon>Pseudomonadota</taxon>
        <taxon>Alphaproteobacteria</taxon>
        <taxon>Rhodobacterales</taxon>
        <taxon>Paracoccaceae</taxon>
        <taxon>Rhodovulum</taxon>
    </lineage>
</organism>
<comment type="similarity">
    <text evidence="6">Belongs to the peptidase M48 family.</text>
</comment>
<dbReference type="InterPro" id="IPR055518">
    <property type="entry name" value="DUF7092"/>
</dbReference>
<dbReference type="GO" id="GO:0046872">
    <property type="term" value="F:metal ion binding"/>
    <property type="evidence" value="ECO:0007669"/>
    <property type="project" value="UniProtKB-KW"/>
</dbReference>
<keyword evidence="4 6" id="KW-0862">Zinc</keyword>
<feature type="domain" description="DUF7092" evidence="8">
    <location>
        <begin position="9"/>
        <end position="82"/>
    </location>
</feature>
<evidence type="ECO:0000313" key="9">
    <source>
        <dbReference type="EMBL" id="TCO72911.1"/>
    </source>
</evidence>
<keyword evidence="3 6" id="KW-0378">Hydrolase</keyword>
<evidence type="ECO:0000256" key="2">
    <source>
        <dbReference type="ARBA" id="ARBA00022723"/>
    </source>
</evidence>
<dbReference type="GO" id="GO:0004222">
    <property type="term" value="F:metalloendopeptidase activity"/>
    <property type="evidence" value="ECO:0007669"/>
    <property type="project" value="InterPro"/>
</dbReference>
<keyword evidence="1 6" id="KW-0645">Protease</keyword>
<feature type="domain" description="Peptidase M48" evidence="7">
    <location>
        <begin position="159"/>
        <end position="337"/>
    </location>
</feature>
<dbReference type="Gene3D" id="3.30.2010.10">
    <property type="entry name" value="Metalloproteases ('zincins'), catalytic domain"/>
    <property type="match status" value="1"/>
</dbReference>
<accession>A0A4R2KGN1</accession>
<keyword evidence="5 6" id="KW-0482">Metalloprotease</keyword>
<proteinExistence type="inferred from homology"/>
<evidence type="ECO:0000259" key="7">
    <source>
        <dbReference type="Pfam" id="PF01435"/>
    </source>
</evidence>
<dbReference type="Proteomes" id="UP000295142">
    <property type="component" value="Unassembled WGS sequence"/>
</dbReference>
<evidence type="ECO:0000256" key="6">
    <source>
        <dbReference type="RuleBase" id="RU003983"/>
    </source>
</evidence>
<dbReference type="Pfam" id="PF23368">
    <property type="entry name" value="DUF7092"/>
    <property type="match status" value="1"/>
</dbReference>
<dbReference type="InterPro" id="IPR001915">
    <property type="entry name" value="Peptidase_M48"/>
</dbReference>
<evidence type="ECO:0000256" key="4">
    <source>
        <dbReference type="ARBA" id="ARBA00022833"/>
    </source>
</evidence>
<dbReference type="PANTHER" id="PTHR22726">
    <property type="entry name" value="METALLOENDOPEPTIDASE OMA1"/>
    <property type="match status" value="1"/>
</dbReference>
<evidence type="ECO:0000256" key="1">
    <source>
        <dbReference type="ARBA" id="ARBA00022670"/>
    </source>
</evidence>
<evidence type="ECO:0000256" key="3">
    <source>
        <dbReference type="ARBA" id="ARBA00022801"/>
    </source>
</evidence>
<keyword evidence="10" id="KW-1185">Reference proteome</keyword>
<comment type="caution">
    <text evidence="9">The sequence shown here is derived from an EMBL/GenBank/DDBJ whole genome shotgun (WGS) entry which is preliminary data.</text>
</comment>
<dbReference type="Pfam" id="PF01435">
    <property type="entry name" value="Peptidase_M48"/>
    <property type="match status" value="1"/>
</dbReference>
<reference evidence="9 10" key="1">
    <citation type="submission" date="2019-03" db="EMBL/GenBank/DDBJ databases">
        <title>Genomic Encyclopedia of Type Strains, Phase IV (KMG-IV): sequencing the most valuable type-strain genomes for metagenomic binning, comparative biology and taxonomic classification.</title>
        <authorList>
            <person name="Goeker M."/>
        </authorList>
    </citation>
    <scope>NUCLEOTIDE SEQUENCE [LARGE SCALE GENOMIC DNA]</scope>
    <source>
        <strain evidence="9 10">DSM 4868</strain>
    </source>
</reference>
<name>A0A4R2KGN1_9RHOB</name>
<keyword evidence="2" id="KW-0479">Metal-binding</keyword>
<dbReference type="AlphaFoldDB" id="A0A4R2KGN1"/>
<dbReference type="GO" id="GO:0051603">
    <property type="term" value="P:proteolysis involved in protein catabolic process"/>
    <property type="evidence" value="ECO:0007669"/>
    <property type="project" value="TreeGrafter"/>
</dbReference>
<protein>
    <submittedName>
        <fullName evidence="9">Peptidase M48-like protein</fullName>
    </submittedName>
</protein>
<sequence length="342" mass="36588">MSVFPFDGLAGEAYGPGSSRRHRAALIIAADSARLVDETGATLAEGRARREARIAGGPSRVVLPGEWVFECRDHGALDAALGPARGDWLIRAEAWHPRLIAVVAGCLLGVWLIWRHGLDLLVAAAIALTPPTLVEAIDRGNLAAVDRMFAEETGLPPDRQAGIRAIFDAIAAAAPPPPYGEYRLVLRDVPGLGPNAFALPGGTLVLTDDLAERFPDDDVIAAVLGHEIAHVSERHSLRQLYRSLSIYMLVALIAGDVGPVLEDVLLEGNLLLSLAYSRAHERDADALGIEIAARAGYDPAALITFFEALDRIAAPQGPAWRSTHPLSADRARAVEEMLSERD</sequence>
<dbReference type="OrthoDB" id="9810445at2"/>
<evidence type="ECO:0000259" key="8">
    <source>
        <dbReference type="Pfam" id="PF23368"/>
    </source>
</evidence>
<evidence type="ECO:0000313" key="10">
    <source>
        <dbReference type="Proteomes" id="UP000295142"/>
    </source>
</evidence>